<evidence type="ECO:0000313" key="2">
    <source>
        <dbReference type="EMBL" id="KAL0909408.1"/>
    </source>
</evidence>
<comment type="caution">
    <text evidence="2">The sequence shown here is derived from an EMBL/GenBank/DDBJ whole genome shotgun (WGS) entry which is preliminary data.</text>
</comment>
<keyword evidence="3" id="KW-1185">Reference proteome</keyword>
<name>A0ABD0U9L9_DENTH</name>
<dbReference type="Proteomes" id="UP001552299">
    <property type="component" value="Unassembled WGS sequence"/>
</dbReference>
<feature type="region of interest" description="Disordered" evidence="1">
    <location>
        <begin position="214"/>
        <end position="261"/>
    </location>
</feature>
<accession>A0ABD0U9L9</accession>
<organism evidence="2 3">
    <name type="scientific">Dendrobium thyrsiflorum</name>
    <name type="common">Pinecone-like raceme dendrobium</name>
    <name type="synonym">Orchid</name>
    <dbReference type="NCBI Taxonomy" id="117978"/>
    <lineage>
        <taxon>Eukaryota</taxon>
        <taxon>Viridiplantae</taxon>
        <taxon>Streptophyta</taxon>
        <taxon>Embryophyta</taxon>
        <taxon>Tracheophyta</taxon>
        <taxon>Spermatophyta</taxon>
        <taxon>Magnoliopsida</taxon>
        <taxon>Liliopsida</taxon>
        <taxon>Asparagales</taxon>
        <taxon>Orchidaceae</taxon>
        <taxon>Epidendroideae</taxon>
        <taxon>Malaxideae</taxon>
        <taxon>Dendrobiinae</taxon>
        <taxon>Dendrobium</taxon>
    </lineage>
</organism>
<evidence type="ECO:0000256" key="1">
    <source>
        <dbReference type="SAM" id="MobiDB-lite"/>
    </source>
</evidence>
<evidence type="ECO:0000313" key="3">
    <source>
        <dbReference type="Proteomes" id="UP001552299"/>
    </source>
</evidence>
<dbReference type="AlphaFoldDB" id="A0ABD0U9L9"/>
<protein>
    <submittedName>
        <fullName evidence="2">Uncharacterized protein</fullName>
    </submittedName>
</protein>
<proteinExistence type="predicted"/>
<reference evidence="2 3" key="1">
    <citation type="journal article" date="2024" name="Plant Biotechnol. J.">
        <title>Dendrobium thyrsiflorum genome and its molecular insights into genes involved in important horticultural traits.</title>
        <authorList>
            <person name="Chen B."/>
            <person name="Wang J.Y."/>
            <person name="Zheng P.J."/>
            <person name="Li K.L."/>
            <person name="Liang Y.M."/>
            <person name="Chen X.F."/>
            <person name="Zhang C."/>
            <person name="Zhao X."/>
            <person name="He X."/>
            <person name="Zhang G.Q."/>
            <person name="Liu Z.J."/>
            <person name="Xu Q."/>
        </authorList>
    </citation>
    <scope>NUCLEOTIDE SEQUENCE [LARGE SCALE GENOMIC DNA]</scope>
    <source>
        <strain evidence="2">GZMU011</strain>
    </source>
</reference>
<sequence>MADPEVGHGFIYDHQGLVDILQSPFFDLTLEVDNTVDEYVDRASTFRTLATHRTSSCIFLSGQLSVDQYPRRHFTFGGIFRFAETLHPLKPFIKKRLVDILQSSFFDPNPEVDDTVDDYIDRIIFTLAPSIEEHLPTGSWRIIGHPSTSPPPATSPTNNTCCPQPSKLPNCPLVFTHGSGANSTDFRFKRNQGELAYFRRQAGERLDSIERLGNPAIYTPSRPHSPYVDETQTEYGPPRDHYHHNQRPNQEPVGHDTPCIDNDAQLLKNVRIDAPSFDSTFS</sequence>
<gene>
    <name evidence="2" type="ORF">M5K25_020277</name>
</gene>
<dbReference type="EMBL" id="JANQDX010000016">
    <property type="protein sequence ID" value="KAL0909408.1"/>
    <property type="molecule type" value="Genomic_DNA"/>
</dbReference>